<evidence type="ECO:0000313" key="2">
    <source>
        <dbReference type="Proteomes" id="UP000635071"/>
    </source>
</evidence>
<gene>
    <name evidence="1" type="ORF">GCM10011529_31730</name>
</gene>
<reference evidence="1" key="2">
    <citation type="submission" date="2020-09" db="EMBL/GenBank/DDBJ databases">
        <authorList>
            <person name="Sun Q."/>
            <person name="Zhou Y."/>
        </authorList>
    </citation>
    <scope>NUCLEOTIDE SEQUENCE</scope>
    <source>
        <strain evidence="1">CGMCC 1.15519</strain>
    </source>
</reference>
<evidence type="ECO:0000313" key="1">
    <source>
        <dbReference type="EMBL" id="GGE22776.1"/>
    </source>
</evidence>
<comment type="caution">
    <text evidence="1">The sequence shown here is derived from an EMBL/GenBank/DDBJ whole genome shotgun (WGS) entry which is preliminary data.</text>
</comment>
<protein>
    <submittedName>
        <fullName evidence="1">Uncharacterized protein</fullName>
    </submittedName>
</protein>
<dbReference type="EMBL" id="BMJM01000029">
    <property type="protein sequence ID" value="GGE22776.1"/>
    <property type="molecule type" value="Genomic_DNA"/>
</dbReference>
<keyword evidence="2" id="KW-1185">Reference proteome</keyword>
<dbReference type="RefSeq" id="WP_188764509.1">
    <property type="nucleotide sequence ID" value="NZ_BMJM01000029.1"/>
</dbReference>
<dbReference type="AlphaFoldDB" id="A0A917A1U8"/>
<organism evidence="1 2">
    <name type="scientific">Sandarakinorhabdus glacialis</name>
    <dbReference type="NCBI Taxonomy" id="1614636"/>
    <lineage>
        <taxon>Bacteria</taxon>
        <taxon>Pseudomonadati</taxon>
        <taxon>Pseudomonadota</taxon>
        <taxon>Alphaproteobacteria</taxon>
        <taxon>Sphingomonadales</taxon>
        <taxon>Sphingosinicellaceae</taxon>
        <taxon>Sandarakinorhabdus</taxon>
    </lineage>
</organism>
<proteinExistence type="predicted"/>
<accession>A0A917A1U8</accession>
<name>A0A917A1U8_9SPHN</name>
<sequence>MSRAVPNFRIYAESLIDGEISRNVSSKSDPAVVFVVIKKLSPQFVSLMGAAGFRALVSRALALASKEVDWLGELHVGNDSSFEGMNELRAQPNPKEIADGGIVLLARLLGLLMTLIGEDLTLQLLRNFSDIELGQEN</sequence>
<dbReference type="Proteomes" id="UP000635071">
    <property type="component" value="Unassembled WGS sequence"/>
</dbReference>
<reference evidence="1" key="1">
    <citation type="journal article" date="2014" name="Int. J. Syst. Evol. Microbiol.">
        <title>Complete genome sequence of Corynebacterium casei LMG S-19264T (=DSM 44701T), isolated from a smear-ripened cheese.</title>
        <authorList>
            <consortium name="US DOE Joint Genome Institute (JGI-PGF)"/>
            <person name="Walter F."/>
            <person name="Albersmeier A."/>
            <person name="Kalinowski J."/>
            <person name="Ruckert C."/>
        </authorList>
    </citation>
    <scope>NUCLEOTIDE SEQUENCE</scope>
    <source>
        <strain evidence="1">CGMCC 1.15519</strain>
    </source>
</reference>